<dbReference type="Proteomes" id="UP001497457">
    <property type="component" value="Chromosome 33rd"/>
</dbReference>
<evidence type="ECO:0008006" key="4">
    <source>
        <dbReference type="Google" id="ProtNLM"/>
    </source>
</evidence>
<keyword evidence="3" id="KW-1185">Reference proteome</keyword>
<sequence>MAWRGGASCFLLVTVHGRSAFSFSAAASRLCMAAPLLVAPHCRVPTFAFAKAIGAELMEEECGGTGCLVPRHGALMARACRCRPDARPGLEGPDNFDIEINSNLADQCCAFV</sequence>
<keyword evidence="1" id="KW-0732">Signal</keyword>
<gene>
    <name evidence="2" type="ORF">URODEC1_LOCUS84974</name>
</gene>
<proteinExistence type="predicted"/>
<reference evidence="2" key="1">
    <citation type="submission" date="2024-10" db="EMBL/GenBank/DDBJ databases">
        <authorList>
            <person name="Ryan C."/>
        </authorList>
    </citation>
    <scope>NUCLEOTIDE SEQUENCE [LARGE SCALE GENOMIC DNA]</scope>
</reference>
<name>A0ABC9DGA5_9POAL</name>
<evidence type="ECO:0000256" key="1">
    <source>
        <dbReference type="SAM" id="SignalP"/>
    </source>
</evidence>
<dbReference type="AlphaFoldDB" id="A0ABC9DGA5"/>
<evidence type="ECO:0000313" key="2">
    <source>
        <dbReference type="EMBL" id="CAL5038333.1"/>
    </source>
</evidence>
<feature type="chain" id="PRO_5044887370" description="Secreted protein" evidence="1">
    <location>
        <begin position="21"/>
        <end position="112"/>
    </location>
</feature>
<evidence type="ECO:0000313" key="3">
    <source>
        <dbReference type="Proteomes" id="UP001497457"/>
    </source>
</evidence>
<dbReference type="EMBL" id="OZ075143">
    <property type="protein sequence ID" value="CAL5038333.1"/>
    <property type="molecule type" value="Genomic_DNA"/>
</dbReference>
<accession>A0ABC9DGA5</accession>
<organism evidence="2 3">
    <name type="scientific">Urochloa decumbens</name>
    <dbReference type="NCBI Taxonomy" id="240449"/>
    <lineage>
        <taxon>Eukaryota</taxon>
        <taxon>Viridiplantae</taxon>
        <taxon>Streptophyta</taxon>
        <taxon>Embryophyta</taxon>
        <taxon>Tracheophyta</taxon>
        <taxon>Spermatophyta</taxon>
        <taxon>Magnoliopsida</taxon>
        <taxon>Liliopsida</taxon>
        <taxon>Poales</taxon>
        <taxon>Poaceae</taxon>
        <taxon>PACMAD clade</taxon>
        <taxon>Panicoideae</taxon>
        <taxon>Panicodae</taxon>
        <taxon>Paniceae</taxon>
        <taxon>Melinidinae</taxon>
        <taxon>Urochloa</taxon>
    </lineage>
</organism>
<feature type="signal peptide" evidence="1">
    <location>
        <begin position="1"/>
        <end position="20"/>
    </location>
</feature>
<protein>
    <recommendedName>
        <fullName evidence="4">Secreted protein</fullName>
    </recommendedName>
</protein>